<dbReference type="Pfam" id="PF00144">
    <property type="entry name" value="Beta-lactamase"/>
    <property type="match status" value="1"/>
</dbReference>
<protein>
    <submittedName>
        <fullName evidence="2">Serine hydrolase domain-containing protein</fullName>
    </submittedName>
</protein>
<feature type="domain" description="Beta-lactamase-related" evidence="1">
    <location>
        <begin position="12"/>
        <end position="314"/>
    </location>
</feature>
<proteinExistence type="predicted"/>
<dbReference type="InterPro" id="IPR012338">
    <property type="entry name" value="Beta-lactam/transpept-like"/>
</dbReference>
<reference evidence="3" key="1">
    <citation type="journal article" date="2019" name="Int. J. Syst. Evol. Microbiol.">
        <title>The Global Catalogue of Microorganisms (GCM) 10K type strain sequencing project: providing services to taxonomists for standard genome sequencing and annotation.</title>
        <authorList>
            <consortium name="The Broad Institute Genomics Platform"/>
            <consortium name="The Broad Institute Genome Sequencing Center for Infectious Disease"/>
            <person name="Wu L."/>
            <person name="Ma J."/>
        </authorList>
    </citation>
    <scope>NUCLEOTIDE SEQUENCE [LARGE SCALE GENOMIC DNA]</scope>
    <source>
        <strain evidence="3">JCM 17342</strain>
    </source>
</reference>
<sequence length="442" mass="46482">MRRIHAWLSENLPALIEEHGVPGAAVAVLADGEVVDVAAGVLNQGTGVAATTDSLFQIGSVTKLWTAALVMQLVEERVIGLDDPVTHHLPSLRLPDERVTIRQLLDHTSGLDGDVLTPTTRGDDAIARYADTVAPGLAQLTPPGSGFSYCNSGYVILGRLVEVLRGKPFHVLLRERIADPLKLGHVATLPEEALLHRTAVGHFARTPAHVWNLPASISPAGSLLCTSARSLALFGAGQHELLSQETVTTLWESTVDVPEIGSFATHWGLGWASFGWEGARVLGHDGGTIGQAAFLRVVPRAGVSVAVLTNGGSTVGLFADAVLGHVLSELAHARPPARLTPPVAPAPIDASLVTGTYSSPALRLEIAADASGSATARVSAVSEETRLAMPEPMIKKMVRLDDRRLISVEPGMGGRHEVYVFVGDNGPADHAFGGGRLLPRVA</sequence>
<dbReference type="Proteomes" id="UP001501747">
    <property type="component" value="Unassembled WGS sequence"/>
</dbReference>
<evidence type="ECO:0000259" key="1">
    <source>
        <dbReference type="Pfam" id="PF00144"/>
    </source>
</evidence>
<name>A0ABP7TZQ3_9PSEU</name>
<dbReference type="InterPro" id="IPR050491">
    <property type="entry name" value="AmpC-like"/>
</dbReference>
<organism evidence="2 3">
    <name type="scientific">Allokutzneria multivorans</name>
    <dbReference type="NCBI Taxonomy" id="1142134"/>
    <lineage>
        <taxon>Bacteria</taxon>
        <taxon>Bacillati</taxon>
        <taxon>Actinomycetota</taxon>
        <taxon>Actinomycetes</taxon>
        <taxon>Pseudonocardiales</taxon>
        <taxon>Pseudonocardiaceae</taxon>
        <taxon>Allokutzneria</taxon>
    </lineage>
</organism>
<evidence type="ECO:0000313" key="2">
    <source>
        <dbReference type="EMBL" id="GAA4033568.1"/>
    </source>
</evidence>
<dbReference type="InterPro" id="IPR001466">
    <property type="entry name" value="Beta-lactam-related"/>
</dbReference>
<dbReference type="PANTHER" id="PTHR46825">
    <property type="entry name" value="D-ALANYL-D-ALANINE-CARBOXYPEPTIDASE/ENDOPEPTIDASE AMPH"/>
    <property type="match status" value="1"/>
</dbReference>
<evidence type="ECO:0000313" key="3">
    <source>
        <dbReference type="Proteomes" id="UP001501747"/>
    </source>
</evidence>
<comment type="caution">
    <text evidence="2">The sequence shown here is derived from an EMBL/GenBank/DDBJ whole genome shotgun (WGS) entry which is preliminary data.</text>
</comment>
<keyword evidence="3" id="KW-1185">Reference proteome</keyword>
<keyword evidence="2" id="KW-0378">Hydrolase</keyword>
<accession>A0ABP7TZQ3</accession>
<dbReference type="SUPFAM" id="SSF56601">
    <property type="entry name" value="beta-lactamase/transpeptidase-like"/>
    <property type="match status" value="1"/>
</dbReference>
<dbReference type="Gene3D" id="3.40.710.10">
    <property type="entry name" value="DD-peptidase/beta-lactamase superfamily"/>
    <property type="match status" value="1"/>
</dbReference>
<dbReference type="EMBL" id="BAABAL010000024">
    <property type="protein sequence ID" value="GAA4033568.1"/>
    <property type="molecule type" value="Genomic_DNA"/>
</dbReference>
<dbReference type="PANTHER" id="PTHR46825:SF9">
    <property type="entry name" value="BETA-LACTAMASE-RELATED DOMAIN-CONTAINING PROTEIN"/>
    <property type="match status" value="1"/>
</dbReference>
<dbReference type="GO" id="GO:0016787">
    <property type="term" value="F:hydrolase activity"/>
    <property type="evidence" value="ECO:0007669"/>
    <property type="project" value="UniProtKB-KW"/>
</dbReference>
<dbReference type="RefSeq" id="WP_344884518.1">
    <property type="nucleotide sequence ID" value="NZ_BAABAL010000024.1"/>
</dbReference>
<gene>
    <name evidence="2" type="ORF">GCM10022247_68190</name>
</gene>